<feature type="chain" id="PRO_5002064631" evidence="1">
    <location>
        <begin position="21"/>
        <end position="33"/>
    </location>
</feature>
<evidence type="ECO:0000256" key="1">
    <source>
        <dbReference type="SAM" id="SignalP"/>
    </source>
</evidence>
<sequence>MTLVFHSMMAFTIPTMLVSGNSCSTSPTVTCNV</sequence>
<reference evidence="2" key="2">
    <citation type="journal article" date="2015" name="Data Brief">
        <title>Shoot transcriptome of the giant reed, Arundo donax.</title>
        <authorList>
            <person name="Barrero R.A."/>
            <person name="Guerrero F.D."/>
            <person name="Moolhuijzen P."/>
            <person name="Goolsby J.A."/>
            <person name="Tidwell J."/>
            <person name="Bellgard S.E."/>
            <person name="Bellgard M.I."/>
        </authorList>
    </citation>
    <scope>NUCLEOTIDE SEQUENCE</scope>
    <source>
        <tissue evidence="2">Shoot tissue taken approximately 20 cm above the soil surface</tissue>
    </source>
</reference>
<accession>A0A0A9FC78</accession>
<keyword evidence="1" id="KW-0732">Signal</keyword>
<feature type="signal peptide" evidence="1">
    <location>
        <begin position="1"/>
        <end position="20"/>
    </location>
</feature>
<dbReference type="AlphaFoldDB" id="A0A0A9FC78"/>
<evidence type="ECO:0000313" key="2">
    <source>
        <dbReference type="EMBL" id="JAE07736.1"/>
    </source>
</evidence>
<name>A0A0A9FC78_ARUDO</name>
<reference evidence="2" key="1">
    <citation type="submission" date="2014-09" db="EMBL/GenBank/DDBJ databases">
        <authorList>
            <person name="Magalhaes I.L.F."/>
            <person name="Oliveira U."/>
            <person name="Santos F.R."/>
            <person name="Vidigal T.H.D.A."/>
            <person name="Brescovit A.D."/>
            <person name="Santos A.J."/>
        </authorList>
    </citation>
    <scope>NUCLEOTIDE SEQUENCE</scope>
    <source>
        <tissue evidence="2">Shoot tissue taken approximately 20 cm above the soil surface</tissue>
    </source>
</reference>
<proteinExistence type="predicted"/>
<organism evidence="2">
    <name type="scientific">Arundo donax</name>
    <name type="common">Giant reed</name>
    <name type="synonym">Donax arundinaceus</name>
    <dbReference type="NCBI Taxonomy" id="35708"/>
    <lineage>
        <taxon>Eukaryota</taxon>
        <taxon>Viridiplantae</taxon>
        <taxon>Streptophyta</taxon>
        <taxon>Embryophyta</taxon>
        <taxon>Tracheophyta</taxon>
        <taxon>Spermatophyta</taxon>
        <taxon>Magnoliopsida</taxon>
        <taxon>Liliopsida</taxon>
        <taxon>Poales</taxon>
        <taxon>Poaceae</taxon>
        <taxon>PACMAD clade</taxon>
        <taxon>Arundinoideae</taxon>
        <taxon>Arundineae</taxon>
        <taxon>Arundo</taxon>
    </lineage>
</organism>
<dbReference type="EMBL" id="GBRH01190160">
    <property type="protein sequence ID" value="JAE07736.1"/>
    <property type="molecule type" value="Transcribed_RNA"/>
</dbReference>
<protein>
    <submittedName>
        <fullName evidence="2">Uncharacterized protein</fullName>
    </submittedName>
</protein>